<sequence>MQNKGFVKVFALLLTLVCVFYLSFSFVTTYQMNKVDEITKTQGEEVGAHYLDSVMNNPVWLGAYSLKDCREMEISLGLDLKGGMNVILEVSVPEVVKALADHKEDPAFNKAVAKAAEGAKNSQSDFITLFVKEYKTLAPDGNLAELFATQQLKGKVTTKSSDSEVEKVLRAEVQSAIDNSYNVLRTRIDRFGVVQPNIQTLEGQMGRIMVEMPGVKEPERVRKLLQGSANLEFWETYNTEEIIPFLATLDTRLAAEHAAIAENDTVKADTTAMAELTPAEKVDATDSTKKAPVKDLAAALKGNSGTPAEKAGAAVDEQAMKNHPLASVLQLAQGPMGCVVGYASWRDTATVNRYITSAVAKEVLPSDLKLYWGVKPVGSGNMGDIFELYAIKITERNGRAPLEGDVVTEAKDDYEQNGRPCVSMTMNSDGARRWAALTKKNVKRAIAIVLDGYVYSAPTVQNEITGGVSSITGHFTLEDTRDLANVLNTGKMPAPAHIVSEQFVGPTLGQESINQGITSFVIAFILLMIYMCGMYGLVPGMVANGALILNFFFTLGVLTSFQAALTMSGIAGMVLSLGMAVDANVLIYERTKEELRAGKAVKQALSDGYSNAFSAIFDSNLTSIITGIILYNFGTGPIRGFATTLIIGILVSFFTAVFLTRIVYEHFLNKDKWMNLTFTTTLSRKFLRDTHYKFMSAYKKSFSVFGVLLLIGIASLFVRGLSKGIDFTGGRNFVVVFEKQVEPETVRTLLQNKFGDANIQVIALGTDHQTVRISTNYRIDEEGTDVDSEIESTLFETLKGGGLLSSDLDLQTFINRDERAGGSIISSEKVGPSVAEDITYGAIVSVVLALIAIFLYILLRFRNVAFSVGAVVALTVDTLLIIGAYSICWGWMPFSLEIDQTFIGAVLTAIGYSINDKVVVFDRIREFLHLYPNRDRQRLFNDSLNTTLTRTINTSLTTLVVLLCIFFLGGDSIRSFAFAMILGVVIGTCSSIFMAAPVAFLTMGQRIKENDSEMK</sequence>
<dbReference type="GO" id="GO:0005886">
    <property type="term" value="C:plasma membrane"/>
    <property type="evidence" value="ECO:0007669"/>
    <property type="project" value="UniProtKB-SubCell"/>
</dbReference>
<dbReference type="InterPro" id="IPR022645">
    <property type="entry name" value="SecD/SecF_bac"/>
</dbReference>
<dbReference type="InterPro" id="IPR055344">
    <property type="entry name" value="SecD_SecF_C_bact"/>
</dbReference>
<evidence type="ECO:0000313" key="14">
    <source>
        <dbReference type="EMBL" id="EGG54688.1"/>
    </source>
</evidence>
<comment type="caution">
    <text evidence="14">The sequence shown here is derived from an EMBL/GenBank/DDBJ whole genome shotgun (WGS) entry which is preliminary data.</text>
</comment>
<dbReference type="OrthoDB" id="9805019at2"/>
<dbReference type="HOGENOM" id="CLU_007894_3_0_10"/>
<dbReference type="Proteomes" id="UP000005546">
    <property type="component" value="Unassembled WGS sequence"/>
</dbReference>
<feature type="transmembrane region" description="Helical" evidence="9">
    <location>
        <begin position="609"/>
        <end position="634"/>
    </location>
</feature>
<evidence type="ECO:0000256" key="6">
    <source>
        <dbReference type="ARBA" id="ARBA00022989"/>
    </source>
</evidence>
<evidence type="ECO:0000256" key="2">
    <source>
        <dbReference type="ARBA" id="ARBA00022448"/>
    </source>
</evidence>
<evidence type="ECO:0000313" key="15">
    <source>
        <dbReference type="Proteomes" id="UP000005546"/>
    </source>
</evidence>
<keyword evidence="2 9" id="KW-0813">Transport</keyword>
<dbReference type="HAMAP" id="MF_01463_B">
    <property type="entry name" value="SecD_B"/>
    <property type="match status" value="1"/>
</dbReference>
<organism evidence="14 15">
    <name type="scientific">Paraprevotella xylaniphila YIT 11841</name>
    <dbReference type="NCBI Taxonomy" id="762982"/>
    <lineage>
        <taxon>Bacteria</taxon>
        <taxon>Pseudomonadati</taxon>
        <taxon>Bacteroidota</taxon>
        <taxon>Bacteroidia</taxon>
        <taxon>Bacteroidales</taxon>
        <taxon>Prevotellaceae</taxon>
        <taxon>Paraprevotella</taxon>
    </lineage>
</organism>
<evidence type="ECO:0000259" key="13">
    <source>
        <dbReference type="Pfam" id="PF22599"/>
    </source>
</evidence>
<dbReference type="InterPro" id="IPR005665">
    <property type="entry name" value="SecF_bac"/>
</dbReference>
<dbReference type="InterPro" id="IPR022813">
    <property type="entry name" value="SecD/SecF_arch_bac"/>
</dbReference>
<feature type="transmembrane region" description="Helical" evidence="9">
    <location>
        <begin position="517"/>
        <end position="538"/>
    </location>
</feature>
<dbReference type="NCBIfam" id="NF009585">
    <property type="entry name" value="PRK13024.1-5"/>
    <property type="match status" value="1"/>
</dbReference>
<dbReference type="SUPFAM" id="SSF82866">
    <property type="entry name" value="Multidrug efflux transporter AcrB transmembrane domain"/>
    <property type="match status" value="2"/>
</dbReference>
<evidence type="ECO:0000256" key="3">
    <source>
        <dbReference type="ARBA" id="ARBA00022475"/>
    </source>
</evidence>
<feature type="domain" description="Protein export membrane protein SecD/SecF C-terminal" evidence="11">
    <location>
        <begin position="496"/>
        <end position="662"/>
    </location>
</feature>
<dbReference type="EMBL" id="AFBR01000036">
    <property type="protein sequence ID" value="EGG54688.1"/>
    <property type="molecule type" value="Genomic_DNA"/>
</dbReference>
<dbReference type="STRING" id="762982.HMPREF9442_01481"/>
<feature type="transmembrane region" description="Helical" evidence="9">
    <location>
        <begin position="838"/>
        <end position="859"/>
    </location>
</feature>
<dbReference type="GO" id="GO:0015450">
    <property type="term" value="F:protein-transporting ATPase activity"/>
    <property type="evidence" value="ECO:0007669"/>
    <property type="project" value="InterPro"/>
</dbReference>
<feature type="domain" description="SecDF P1 head subdomain" evidence="13">
    <location>
        <begin position="399"/>
        <end position="494"/>
    </location>
</feature>
<gene>
    <name evidence="10" type="primary">secF</name>
    <name evidence="9" type="synonym">secD</name>
    <name evidence="14" type="ORF">HMPREF9442_01481</name>
</gene>
<evidence type="ECO:0000256" key="4">
    <source>
        <dbReference type="ARBA" id="ARBA00022692"/>
    </source>
</evidence>
<keyword evidence="6 9" id="KW-1133">Transmembrane helix</keyword>
<name>F3QTG3_9BACT</name>
<evidence type="ECO:0000256" key="8">
    <source>
        <dbReference type="ARBA" id="ARBA00023136"/>
    </source>
</evidence>
<feature type="transmembrane region" description="Helical" evidence="9">
    <location>
        <begin position="702"/>
        <end position="721"/>
    </location>
</feature>
<dbReference type="Pfam" id="PF07549">
    <property type="entry name" value="Sec_GG"/>
    <property type="match status" value="1"/>
</dbReference>
<feature type="domain" description="Protein export membrane protein SecD/SecF C-terminal" evidence="11">
    <location>
        <begin position="823"/>
        <end position="1000"/>
    </location>
</feature>
<dbReference type="GO" id="GO:0065002">
    <property type="term" value="P:intracellular protein transmembrane transport"/>
    <property type="evidence" value="ECO:0007669"/>
    <property type="project" value="UniProtKB-UniRule"/>
</dbReference>
<feature type="transmembrane region" description="Helical" evidence="9">
    <location>
        <begin position="898"/>
        <end position="915"/>
    </location>
</feature>
<keyword evidence="8 9" id="KW-0472">Membrane</keyword>
<dbReference type="NCBIfam" id="TIGR00966">
    <property type="entry name" value="transloc_SecF"/>
    <property type="match status" value="1"/>
</dbReference>
<feature type="transmembrane region" description="Helical" evidence="9">
    <location>
        <begin position="570"/>
        <end position="588"/>
    </location>
</feature>
<dbReference type="AlphaFoldDB" id="F3QTG3"/>
<dbReference type="eggNOG" id="COG0342">
    <property type="taxonomic scope" value="Bacteria"/>
</dbReference>
<evidence type="ECO:0000256" key="9">
    <source>
        <dbReference type="HAMAP-Rule" id="MF_01463"/>
    </source>
</evidence>
<dbReference type="Pfam" id="PF02355">
    <property type="entry name" value="SecD_SecF_C"/>
    <property type="match status" value="2"/>
</dbReference>
<keyword evidence="15" id="KW-1185">Reference proteome</keyword>
<feature type="domain" description="Protein translocase subunit SecDF P1" evidence="12">
    <location>
        <begin position="178"/>
        <end position="235"/>
    </location>
</feature>
<dbReference type="PRINTS" id="PR01755">
    <property type="entry name" value="SECFTRNLCASE"/>
</dbReference>
<protein>
    <recommendedName>
        <fullName evidence="9 10">Multifunctional fusion protein</fullName>
    </recommendedName>
    <domain>
        <recommendedName>
            <fullName evidence="9">Protein translocase subunit SecD</fullName>
        </recommendedName>
    </domain>
    <domain>
        <recommendedName>
            <fullName evidence="10">Protein-export membrane protein SecF</fullName>
        </recommendedName>
    </domain>
</protein>
<evidence type="ECO:0000256" key="10">
    <source>
        <dbReference type="HAMAP-Rule" id="MF_01464"/>
    </source>
</evidence>
<comment type="function">
    <text evidence="9">Part of the Sec protein translocase complex. Interacts with the SecYEG preprotein conducting channel. SecDF uses the proton motive force (PMF) to complete protein translocation after the ATP-dependent function of SecA.</text>
</comment>
<dbReference type="Gene3D" id="3.30.70.3220">
    <property type="match status" value="1"/>
</dbReference>
<feature type="transmembrane region" description="Helical" evidence="9">
    <location>
        <begin position="866"/>
        <end position="892"/>
    </location>
</feature>
<dbReference type="PANTHER" id="PTHR30081:SF1">
    <property type="entry name" value="PROTEIN TRANSLOCASE SUBUNIT SECD"/>
    <property type="match status" value="1"/>
</dbReference>
<proteinExistence type="inferred from homology"/>
<dbReference type="Pfam" id="PF21760">
    <property type="entry name" value="SecD_1st"/>
    <property type="match status" value="1"/>
</dbReference>
<dbReference type="NCBIfam" id="TIGR00916">
    <property type="entry name" value="2A0604s01"/>
    <property type="match status" value="1"/>
</dbReference>
<dbReference type="InterPro" id="IPR054384">
    <property type="entry name" value="SecDF_P1_head"/>
</dbReference>
<dbReference type="FunFam" id="1.20.1640.10:FF:000004">
    <property type="entry name" value="Protein translocase subunit SecD"/>
    <property type="match status" value="1"/>
</dbReference>
<dbReference type="InterPro" id="IPR005791">
    <property type="entry name" value="SecD"/>
</dbReference>
<dbReference type="Pfam" id="PF22599">
    <property type="entry name" value="SecDF_P1_head"/>
    <property type="match status" value="1"/>
</dbReference>
<comment type="caution">
    <text evidence="9">Lacks conserved residue(s) required for the propagation of feature annotation.</text>
</comment>
<dbReference type="InterPro" id="IPR048631">
    <property type="entry name" value="SecD_1st"/>
</dbReference>
<evidence type="ECO:0000256" key="7">
    <source>
        <dbReference type="ARBA" id="ARBA00023010"/>
    </source>
</evidence>
<feature type="transmembrane region" description="Helical" evidence="9">
    <location>
        <begin position="976"/>
        <end position="1001"/>
    </location>
</feature>
<comment type="similarity">
    <text evidence="9">Belongs to the SecD/SecF family. SecD subfamily.</text>
</comment>
<dbReference type="InterPro" id="IPR048634">
    <property type="entry name" value="SecD_SecF_C"/>
</dbReference>
<dbReference type="NCBIfam" id="TIGR01129">
    <property type="entry name" value="secD"/>
    <property type="match status" value="1"/>
</dbReference>
<comment type="subunit">
    <text evidence="10">Forms a complex with SecD. Part of the essential Sec protein translocation apparatus which comprises SecA, SecYEG and auxiliary proteins SecDF. Other proteins may also be involved.</text>
</comment>
<accession>F3QTG3</accession>
<dbReference type="GO" id="GO:0043952">
    <property type="term" value="P:protein transport by the Sec complex"/>
    <property type="evidence" value="ECO:0007669"/>
    <property type="project" value="UniProtKB-UniRule"/>
</dbReference>
<keyword evidence="5 9" id="KW-0653">Protein transport</keyword>
<dbReference type="PANTHER" id="PTHR30081">
    <property type="entry name" value="PROTEIN-EXPORT MEMBRANE PROTEIN SEC"/>
    <property type="match status" value="1"/>
</dbReference>
<dbReference type="Gene3D" id="3.30.1360.200">
    <property type="match status" value="1"/>
</dbReference>
<reference evidence="14 15" key="1">
    <citation type="submission" date="2011-02" db="EMBL/GenBank/DDBJ databases">
        <authorList>
            <person name="Weinstock G."/>
            <person name="Sodergren E."/>
            <person name="Clifton S."/>
            <person name="Fulton L."/>
            <person name="Fulton B."/>
            <person name="Courtney L."/>
            <person name="Fronick C."/>
            <person name="Harrison M."/>
            <person name="Strong C."/>
            <person name="Farmer C."/>
            <person name="Delahaunty K."/>
            <person name="Markovic C."/>
            <person name="Hall O."/>
            <person name="Minx P."/>
            <person name="Tomlinson C."/>
            <person name="Mitreva M."/>
            <person name="Hou S."/>
            <person name="Chen J."/>
            <person name="Wollam A."/>
            <person name="Pepin K.H."/>
            <person name="Johnson M."/>
            <person name="Bhonagiri V."/>
            <person name="Zhang X."/>
            <person name="Suruliraj S."/>
            <person name="Warren W."/>
            <person name="Chinwalla A."/>
            <person name="Mardis E.R."/>
            <person name="Wilson R.K."/>
        </authorList>
    </citation>
    <scope>NUCLEOTIDE SEQUENCE [LARGE SCALE GENOMIC DNA]</scope>
    <source>
        <strain evidence="14 15">YIT 11841</strain>
    </source>
</reference>
<dbReference type="GO" id="GO:0006605">
    <property type="term" value="P:protein targeting"/>
    <property type="evidence" value="ECO:0007669"/>
    <property type="project" value="UniProtKB-UniRule"/>
</dbReference>
<dbReference type="RefSeq" id="WP_008626601.1">
    <property type="nucleotide sequence ID" value="NZ_GL883837.1"/>
</dbReference>
<keyword evidence="4 9" id="KW-0812">Transmembrane</keyword>
<dbReference type="Gene3D" id="1.20.1640.10">
    <property type="entry name" value="Multidrug efflux transporter AcrB transmembrane domain"/>
    <property type="match status" value="2"/>
</dbReference>
<dbReference type="HAMAP" id="MF_01464_B">
    <property type="entry name" value="SecF_B"/>
    <property type="match status" value="1"/>
</dbReference>
<feature type="transmembrane region" description="Helical" evidence="9">
    <location>
        <begin position="952"/>
        <end position="970"/>
    </location>
</feature>
<feature type="transmembrane region" description="Helical" evidence="9">
    <location>
        <begin position="545"/>
        <end position="564"/>
    </location>
</feature>
<evidence type="ECO:0000256" key="1">
    <source>
        <dbReference type="ARBA" id="ARBA00004651"/>
    </source>
</evidence>
<dbReference type="InterPro" id="IPR022646">
    <property type="entry name" value="SecD/SecF_CS"/>
</dbReference>
<feature type="transmembrane region" description="Helical" evidence="9">
    <location>
        <begin position="640"/>
        <end position="664"/>
    </location>
</feature>
<comment type="subunit">
    <text evidence="9">Forms a complex with SecF. Part of the essential Sec protein translocation apparatus which comprises SecA, SecYEG and auxiliary proteins SecDF. Other proteins may also be involved.</text>
</comment>
<keyword evidence="3 9" id="KW-1003">Cell membrane</keyword>
<evidence type="ECO:0000259" key="12">
    <source>
        <dbReference type="Pfam" id="PF21760"/>
    </source>
</evidence>
<evidence type="ECO:0000259" key="11">
    <source>
        <dbReference type="Pfam" id="PF02355"/>
    </source>
</evidence>
<comment type="subcellular location">
    <subcellularLocation>
        <location evidence="1 9">Cell membrane</location>
        <topology evidence="1 9">Multi-pass membrane protein</topology>
    </subcellularLocation>
</comment>
<comment type="similarity">
    <text evidence="10">Belongs to the SecD/SecF family. SecF subfamily.</text>
</comment>
<dbReference type="eggNOG" id="COG0341">
    <property type="taxonomic scope" value="Bacteria"/>
</dbReference>
<keyword evidence="7 9" id="KW-0811">Translocation</keyword>
<evidence type="ECO:0000256" key="5">
    <source>
        <dbReference type="ARBA" id="ARBA00022927"/>
    </source>
</evidence>